<dbReference type="Proteomes" id="UP001279734">
    <property type="component" value="Unassembled WGS sequence"/>
</dbReference>
<dbReference type="SMART" id="SM00205">
    <property type="entry name" value="THN"/>
    <property type="match status" value="1"/>
</dbReference>
<feature type="disulfide bond" evidence="3">
    <location>
        <begin position="154"/>
        <end position="164"/>
    </location>
</feature>
<evidence type="ECO:0000313" key="6">
    <source>
        <dbReference type="Proteomes" id="UP001279734"/>
    </source>
</evidence>
<organism evidence="5 6">
    <name type="scientific">Nepenthes gracilis</name>
    <name type="common">Slender pitcher plant</name>
    <dbReference type="NCBI Taxonomy" id="150966"/>
    <lineage>
        <taxon>Eukaryota</taxon>
        <taxon>Viridiplantae</taxon>
        <taxon>Streptophyta</taxon>
        <taxon>Embryophyta</taxon>
        <taxon>Tracheophyta</taxon>
        <taxon>Spermatophyta</taxon>
        <taxon>Magnoliopsida</taxon>
        <taxon>eudicotyledons</taxon>
        <taxon>Gunneridae</taxon>
        <taxon>Pentapetalae</taxon>
        <taxon>Caryophyllales</taxon>
        <taxon>Nepenthaceae</taxon>
        <taxon>Nepenthes</taxon>
    </lineage>
</organism>
<comment type="similarity">
    <text evidence="1">Belongs to the thaumatin family.</text>
</comment>
<dbReference type="PANTHER" id="PTHR31048">
    <property type="entry name" value="OS03G0233200 PROTEIN"/>
    <property type="match status" value="1"/>
</dbReference>
<evidence type="ECO:0000256" key="2">
    <source>
        <dbReference type="ARBA" id="ARBA00023157"/>
    </source>
</evidence>
<name>A0AAD3T4F5_NEPGR</name>
<evidence type="ECO:0000256" key="4">
    <source>
        <dbReference type="SAM" id="SignalP"/>
    </source>
</evidence>
<dbReference type="CDD" id="cd09217">
    <property type="entry name" value="TLP-P"/>
    <property type="match status" value="1"/>
</dbReference>
<dbReference type="EMBL" id="BSYO01000025">
    <property type="protein sequence ID" value="GMH22720.1"/>
    <property type="molecule type" value="Genomic_DNA"/>
</dbReference>
<feature type="disulfide bond" evidence="3">
    <location>
        <begin position="146"/>
        <end position="196"/>
    </location>
</feature>
<feature type="disulfide bond" evidence="3">
    <location>
        <begin position="178"/>
        <end position="183"/>
    </location>
</feature>
<keyword evidence="6" id="KW-1185">Reference proteome</keyword>
<evidence type="ECO:0008006" key="7">
    <source>
        <dbReference type="Google" id="ProtNLM"/>
    </source>
</evidence>
<evidence type="ECO:0000313" key="5">
    <source>
        <dbReference type="EMBL" id="GMH22720.1"/>
    </source>
</evidence>
<feature type="disulfide bond" evidence="3">
    <location>
        <begin position="74"/>
        <end position="84"/>
    </location>
</feature>
<evidence type="ECO:0000256" key="1">
    <source>
        <dbReference type="ARBA" id="ARBA00010607"/>
    </source>
</evidence>
<dbReference type="Pfam" id="PF00314">
    <property type="entry name" value="Thaumatin"/>
    <property type="match status" value="1"/>
</dbReference>
<gene>
    <name evidence="5" type="ORF">Nepgr_024563</name>
</gene>
<feature type="signal peptide" evidence="4">
    <location>
        <begin position="1"/>
        <end position="24"/>
    </location>
</feature>
<dbReference type="PIRSF" id="PIRSF002703">
    <property type="entry name" value="Thaumatin"/>
    <property type="match status" value="1"/>
</dbReference>
<feature type="disulfide bond" evidence="3">
    <location>
        <begin position="89"/>
        <end position="95"/>
    </location>
</feature>
<dbReference type="PRINTS" id="PR00347">
    <property type="entry name" value="THAUMATIN"/>
</dbReference>
<dbReference type="Gene3D" id="2.60.110.10">
    <property type="entry name" value="Thaumatin"/>
    <property type="match status" value="1"/>
</dbReference>
<feature type="disulfide bond" evidence="3">
    <location>
        <begin position="168"/>
        <end position="177"/>
    </location>
</feature>
<dbReference type="PROSITE" id="PS51367">
    <property type="entry name" value="THAUMATIN_2"/>
    <property type="match status" value="1"/>
</dbReference>
<keyword evidence="4" id="KW-0732">Signal</keyword>
<protein>
    <recommendedName>
        <fullName evidence="7">Thaumatin-like protein</fullName>
    </recommendedName>
</protein>
<dbReference type="InterPro" id="IPR037176">
    <property type="entry name" value="Osmotin/thaumatin-like_sf"/>
</dbReference>
<dbReference type="InterPro" id="IPR001938">
    <property type="entry name" value="Thaumatin"/>
</dbReference>
<dbReference type="SUPFAM" id="SSF49870">
    <property type="entry name" value="Osmotin, thaumatin-like protein"/>
    <property type="match status" value="1"/>
</dbReference>
<comment type="caution">
    <text evidence="5">The sequence shown here is derived from an EMBL/GenBank/DDBJ whole genome shotgun (WGS) entry which is preliminary data.</text>
</comment>
<dbReference type="AlphaFoldDB" id="A0AAD3T4F5"/>
<proteinExistence type="inferred from homology"/>
<feature type="chain" id="PRO_5042130861" description="Thaumatin-like protein" evidence="4">
    <location>
        <begin position="25"/>
        <end position="225"/>
    </location>
</feature>
<sequence length="225" mass="24450">MSQFTKFIILPSLLLALLYVSINTATFDITNNYSYTLWAAALSGGGQQLDLGQTWSINVNAGQIKGCIWARTGCNHSGTNGTNCQTGDCGGLLRCLGYGSPPNTLAEYTLNQYMKMDYIDRSVIDGFNIPMSFLLTSNGCTIGPTCTADVNGQCPSVLKAPGGCNNPCTIFKTDEYCCNFKNCDPTDYSKYFKGLCPDAFSYPKDYENTTYTCSGGTNYKVVFCP</sequence>
<keyword evidence="2 3" id="KW-1015">Disulfide bond</keyword>
<accession>A0AAD3T4F5</accession>
<evidence type="ECO:0000256" key="3">
    <source>
        <dbReference type="PIRSR" id="PIRSR002703-1"/>
    </source>
</evidence>
<reference evidence="5" key="1">
    <citation type="submission" date="2023-05" db="EMBL/GenBank/DDBJ databases">
        <title>Nepenthes gracilis genome sequencing.</title>
        <authorList>
            <person name="Fukushima K."/>
        </authorList>
    </citation>
    <scope>NUCLEOTIDE SEQUENCE</scope>
    <source>
        <strain evidence="5">SING2019-196</strain>
    </source>
</reference>
<dbReference type="FunFam" id="2.60.110.10:FF:000003">
    <property type="entry name" value="Thaumatin I"/>
    <property type="match status" value="1"/>
</dbReference>